<evidence type="ECO:0000256" key="4">
    <source>
        <dbReference type="ARBA" id="ARBA00022692"/>
    </source>
</evidence>
<keyword evidence="14" id="KW-1185">Reference proteome</keyword>
<dbReference type="InterPro" id="IPR052192">
    <property type="entry name" value="Insect_Ionotropic_Sensory_Rcpt"/>
</dbReference>
<keyword evidence="8" id="KW-0325">Glycoprotein</keyword>
<feature type="transmembrane region" description="Helical" evidence="10">
    <location>
        <begin position="506"/>
        <end position="529"/>
    </location>
</feature>
<sequence length="817" mass="92002">MANFLAAPYVVLTLLVGLSRTSEFGSPSMPPTILTLQMIVDYAVDERWKQVVLFDCIGNNGLGCSLSLSLSYFLGVFNVYAIIRAGIIEYLCADCTRPYARPVVECFFKKGIAVSIKSLTETTELPKVLKVDAYRIGVVLLLDDIDLNVEDNLLNKIMVKNKNVRSMILGEYASWLLVSTKWNSTQIFDAVQEWPTGVDSDVTIAMSFLSADVVLSVLRQFTNKTCESLRNYGQRYDYARLRRSQSIAPPEAIFVQDTENASHTIMVFYSVTVYKIRVDGNASIIKDNWNTWSPSRRFVNKERNLSKQRSDLRNYSMNFGLQNSSTFYGDDAKALGEGEHASSVDTLKELIRLFEKCLNASANTTIYIFRETAQVTKENNDLVHGITRGEIDIGAAFFDVDLDRTNNMLSFSYPIVHFRRSIYFKPPDTYSNIFLQPFSNRLLLSVLGTLIVIVAVMEVINYVTLLIHWKEDQEHFGLGEATLWCLSIMCMQGSPWTPRTRAGKTVLLASLIFALIIYNSYSGFITSILSVKSNTINNVSDFFNYDYTFGCSKSDNNYIILKDELRNFYVKALESSQMKVPEKTGLEKTINGSYAFFVSETVAKRILRSALLFQSCKISELTTNTPGTLALPMSKDSPYTKIINVSILRMWQYGILRKLTLQIKPPLLSCTGALKYKQAHLADVYGAFIILLAGVVISIVLFFFERAWVSKQQLRGIQRRITGRGRSDNTGDTLGSRPQGVLVTARLPMRILGIDRDSAAAWNNEHQQQQKQNSSNENESTIGPRALFPRSRKRSDGEELVTSGDGTANQRVFPFCP</sequence>
<feature type="compositionally biased region" description="Low complexity" evidence="9">
    <location>
        <begin position="763"/>
        <end position="780"/>
    </location>
</feature>
<feature type="region of interest" description="Disordered" evidence="9">
    <location>
        <begin position="763"/>
        <end position="809"/>
    </location>
</feature>
<dbReference type="PANTHER" id="PTHR42643:SF33">
    <property type="entry name" value="GLUTAMATE RECEPTOR 2-LIKE PROTEIN"/>
    <property type="match status" value="1"/>
</dbReference>
<organism evidence="13 14">
    <name type="scientific">Nasonia vitripennis</name>
    <name type="common">Parasitic wasp</name>
    <dbReference type="NCBI Taxonomy" id="7425"/>
    <lineage>
        <taxon>Eukaryota</taxon>
        <taxon>Metazoa</taxon>
        <taxon>Ecdysozoa</taxon>
        <taxon>Arthropoda</taxon>
        <taxon>Hexapoda</taxon>
        <taxon>Insecta</taxon>
        <taxon>Pterygota</taxon>
        <taxon>Neoptera</taxon>
        <taxon>Endopterygota</taxon>
        <taxon>Hymenoptera</taxon>
        <taxon>Apocrita</taxon>
        <taxon>Proctotrupomorpha</taxon>
        <taxon>Chalcidoidea</taxon>
        <taxon>Pteromalidae</taxon>
        <taxon>Pteromalinae</taxon>
        <taxon>Nasonia</taxon>
    </lineage>
</organism>
<protein>
    <recommendedName>
        <fullName evidence="12">Ionotropic glutamate receptor C-terminal domain-containing protein</fullName>
    </recommendedName>
</protein>
<evidence type="ECO:0000256" key="3">
    <source>
        <dbReference type="ARBA" id="ARBA00022475"/>
    </source>
</evidence>
<dbReference type="AlphaFoldDB" id="A0A7M7Q056"/>
<dbReference type="GO" id="GO:0015276">
    <property type="term" value="F:ligand-gated monoatomic ion channel activity"/>
    <property type="evidence" value="ECO:0007669"/>
    <property type="project" value="InterPro"/>
</dbReference>
<keyword evidence="7" id="KW-0675">Receptor</keyword>
<dbReference type="SUPFAM" id="SSF53850">
    <property type="entry name" value="Periplasmic binding protein-like II"/>
    <property type="match status" value="1"/>
</dbReference>
<evidence type="ECO:0000256" key="2">
    <source>
        <dbReference type="ARBA" id="ARBA00008685"/>
    </source>
</evidence>
<evidence type="ECO:0000313" key="13">
    <source>
        <dbReference type="EnsemblMetazoa" id="XP_031777917"/>
    </source>
</evidence>
<dbReference type="GO" id="GO:0005886">
    <property type="term" value="C:plasma membrane"/>
    <property type="evidence" value="ECO:0007669"/>
    <property type="project" value="UniProtKB-SubCell"/>
</dbReference>
<comment type="similarity">
    <text evidence="2">Belongs to the glutamate-gated ion channel (TC 1.A.10.1) family.</text>
</comment>
<dbReference type="EnsemblMetazoa" id="XM_031922057">
    <property type="protein sequence ID" value="XP_031777917"/>
    <property type="gene ID" value="LOC103315470"/>
</dbReference>
<evidence type="ECO:0000256" key="8">
    <source>
        <dbReference type="ARBA" id="ARBA00023180"/>
    </source>
</evidence>
<keyword evidence="11" id="KW-0732">Signal</keyword>
<evidence type="ECO:0000256" key="7">
    <source>
        <dbReference type="ARBA" id="ARBA00023170"/>
    </source>
</evidence>
<dbReference type="Proteomes" id="UP000002358">
    <property type="component" value="Chromosome 1"/>
</dbReference>
<dbReference type="GeneID" id="103315470"/>
<proteinExistence type="inferred from homology"/>
<dbReference type="PANTHER" id="PTHR42643">
    <property type="entry name" value="IONOTROPIC RECEPTOR 20A-RELATED"/>
    <property type="match status" value="1"/>
</dbReference>
<evidence type="ECO:0000256" key="9">
    <source>
        <dbReference type="SAM" id="MobiDB-lite"/>
    </source>
</evidence>
<evidence type="ECO:0000259" key="12">
    <source>
        <dbReference type="Pfam" id="PF00060"/>
    </source>
</evidence>
<dbReference type="GO" id="GO:0050906">
    <property type="term" value="P:detection of stimulus involved in sensory perception"/>
    <property type="evidence" value="ECO:0007669"/>
    <property type="project" value="UniProtKB-ARBA"/>
</dbReference>
<dbReference type="InParanoid" id="A0A7M7Q056"/>
<dbReference type="KEGG" id="nvi:103315470"/>
<keyword evidence="6 10" id="KW-0472">Membrane</keyword>
<dbReference type="RefSeq" id="XP_031777917.1">
    <property type="nucleotide sequence ID" value="XM_031922057.2"/>
</dbReference>
<keyword evidence="3" id="KW-1003">Cell membrane</keyword>
<keyword evidence="4 10" id="KW-0812">Transmembrane</keyword>
<keyword evidence="5 10" id="KW-1133">Transmembrane helix</keyword>
<name>A0A7M7Q056_NASVI</name>
<reference evidence="13" key="1">
    <citation type="submission" date="2021-01" db="UniProtKB">
        <authorList>
            <consortium name="EnsemblMetazoa"/>
        </authorList>
    </citation>
    <scope>IDENTIFICATION</scope>
</reference>
<evidence type="ECO:0000256" key="5">
    <source>
        <dbReference type="ARBA" id="ARBA00022989"/>
    </source>
</evidence>
<evidence type="ECO:0000256" key="6">
    <source>
        <dbReference type="ARBA" id="ARBA00023136"/>
    </source>
</evidence>
<feature type="chain" id="PRO_5029828418" description="Ionotropic glutamate receptor C-terminal domain-containing protein" evidence="11">
    <location>
        <begin position="22"/>
        <end position="817"/>
    </location>
</feature>
<dbReference type="InterPro" id="IPR001320">
    <property type="entry name" value="Iontro_rcpt_C"/>
</dbReference>
<comment type="subcellular location">
    <subcellularLocation>
        <location evidence="1">Cell membrane</location>
        <topology evidence="1">Multi-pass membrane protein</topology>
    </subcellularLocation>
</comment>
<evidence type="ECO:0000256" key="10">
    <source>
        <dbReference type="SAM" id="Phobius"/>
    </source>
</evidence>
<feature type="domain" description="Ionotropic glutamate receptor C-terminal" evidence="12">
    <location>
        <begin position="445"/>
        <end position="694"/>
    </location>
</feature>
<dbReference type="Gene3D" id="1.10.287.70">
    <property type="match status" value="1"/>
</dbReference>
<feature type="transmembrane region" description="Helical" evidence="10">
    <location>
        <begin position="684"/>
        <end position="704"/>
    </location>
</feature>
<dbReference type="OrthoDB" id="8186464at2759"/>
<feature type="transmembrane region" description="Helical" evidence="10">
    <location>
        <begin position="442"/>
        <end position="464"/>
    </location>
</feature>
<evidence type="ECO:0000256" key="1">
    <source>
        <dbReference type="ARBA" id="ARBA00004651"/>
    </source>
</evidence>
<dbReference type="Pfam" id="PF00060">
    <property type="entry name" value="Lig_chan"/>
    <property type="match status" value="1"/>
</dbReference>
<feature type="signal peptide" evidence="11">
    <location>
        <begin position="1"/>
        <end position="21"/>
    </location>
</feature>
<evidence type="ECO:0000313" key="14">
    <source>
        <dbReference type="Proteomes" id="UP000002358"/>
    </source>
</evidence>
<evidence type="ECO:0000256" key="11">
    <source>
        <dbReference type="SAM" id="SignalP"/>
    </source>
</evidence>
<accession>A0A7M7Q056</accession>